<evidence type="ECO:0000259" key="4">
    <source>
        <dbReference type="Pfam" id="PF01948"/>
    </source>
</evidence>
<keyword evidence="6" id="KW-0808">Transferase</keyword>
<keyword evidence="3" id="KW-0665">Pyrimidine biosynthesis</keyword>
<keyword evidence="7" id="KW-1185">Reference proteome</keyword>
<evidence type="ECO:0000256" key="2">
    <source>
        <dbReference type="ARBA" id="ARBA00022833"/>
    </source>
</evidence>
<organism evidence="6 7">
    <name type="scientific">Lutispora thermophila DSM 19022</name>
    <dbReference type="NCBI Taxonomy" id="1122184"/>
    <lineage>
        <taxon>Bacteria</taxon>
        <taxon>Bacillati</taxon>
        <taxon>Bacillota</taxon>
        <taxon>Clostridia</taxon>
        <taxon>Lutisporales</taxon>
        <taxon>Lutisporaceae</taxon>
        <taxon>Lutispora</taxon>
    </lineage>
</organism>
<dbReference type="Pfam" id="PF02748">
    <property type="entry name" value="PyrI_C"/>
    <property type="match status" value="1"/>
</dbReference>
<dbReference type="PANTHER" id="PTHR35805">
    <property type="entry name" value="ASPARTATE CARBAMOYLTRANSFERASE REGULATORY CHAIN"/>
    <property type="match status" value="1"/>
</dbReference>
<gene>
    <name evidence="6" type="ORF">SAMN02745176_01215</name>
</gene>
<evidence type="ECO:0000259" key="5">
    <source>
        <dbReference type="Pfam" id="PF02748"/>
    </source>
</evidence>
<dbReference type="EMBL" id="FQZS01000007">
    <property type="protein sequence ID" value="SHI75068.1"/>
    <property type="molecule type" value="Genomic_DNA"/>
</dbReference>
<dbReference type="GO" id="GO:0009347">
    <property type="term" value="C:aspartate carbamoyltransferase complex"/>
    <property type="evidence" value="ECO:0007669"/>
    <property type="project" value="InterPro"/>
</dbReference>
<evidence type="ECO:0000256" key="3">
    <source>
        <dbReference type="ARBA" id="ARBA00022975"/>
    </source>
</evidence>
<evidence type="ECO:0000313" key="7">
    <source>
        <dbReference type="Proteomes" id="UP000184442"/>
    </source>
</evidence>
<proteinExistence type="predicted"/>
<dbReference type="Gene3D" id="3.30.70.140">
    <property type="entry name" value="Aspartate carbamoyltransferase regulatory subunit, N-terminal domain"/>
    <property type="match status" value="1"/>
</dbReference>
<dbReference type="InterPro" id="IPR002801">
    <property type="entry name" value="Asp_carbamoylTrfase_reg"/>
</dbReference>
<evidence type="ECO:0000313" key="6">
    <source>
        <dbReference type="EMBL" id="SHI75068.1"/>
    </source>
</evidence>
<dbReference type="InterPro" id="IPR036792">
    <property type="entry name" value="Asp_carbatrfase_reg_C_sf"/>
</dbReference>
<dbReference type="InterPro" id="IPR036793">
    <property type="entry name" value="Asp_carbatrfase_reg_N_sf"/>
</dbReference>
<dbReference type="GO" id="GO:0006207">
    <property type="term" value="P:'de novo' pyrimidine nucleobase biosynthetic process"/>
    <property type="evidence" value="ECO:0007669"/>
    <property type="project" value="InterPro"/>
</dbReference>
<dbReference type="Proteomes" id="UP000184442">
    <property type="component" value="Unassembled WGS sequence"/>
</dbReference>
<dbReference type="GO" id="GO:0046872">
    <property type="term" value="F:metal ion binding"/>
    <property type="evidence" value="ECO:0007669"/>
    <property type="project" value="UniProtKB-KW"/>
</dbReference>
<dbReference type="Pfam" id="PF01948">
    <property type="entry name" value="PyrI"/>
    <property type="match status" value="1"/>
</dbReference>
<dbReference type="NCBIfam" id="NF002063">
    <property type="entry name" value="PRK00893.1-3"/>
    <property type="match status" value="1"/>
</dbReference>
<dbReference type="PANTHER" id="PTHR35805:SF1">
    <property type="entry name" value="ASPARTATE CARBAMOYLTRANSFERASE REGULATORY CHAIN"/>
    <property type="match status" value="1"/>
</dbReference>
<sequence length="143" mass="16248">MIIGSIVNGVVIDHIPAGRGMELYRYLNLEELQCEVALIKNAFSEKHGKKDILKVNEVIDLNFDILGYIAPQITVNIIKDGVRVQKIHPQLPNTITGVIKCKNPRCIVSTEQGLKHVFKLTDRENRIYRCIYCDTKAEPQSFL</sequence>
<dbReference type="GO" id="GO:0016740">
    <property type="term" value="F:transferase activity"/>
    <property type="evidence" value="ECO:0007669"/>
    <property type="project" value="UniProtKB-KW"/>
</dbReference>
<keyword evidence="2" id="KW-0862">Zinc</keyword>
<dbReference type="AlphaFoldDB" id="A0A1M6DQ05"/>
<keyword evidence="1" id="KW-0479">Metal-binding</keyword>
<dbReference type="SUPFAM" id="SSF57825">
    <property type="entry name" value="Aspartate carbamoyltransferase, Regulatory-chain, C-terminal domain"/>
    <property type="match status" value="1"/>
</dbReference>
<dbReference type="RefSeq" id="WP_073025344.1">
    <property type="nucleotide sequence ID" value="NZ_FQZS01000007.1"/>
</dbReference>
<dbReference type="Gene3D" id="2.30.30.20">
    <property type="entry name" value="Aspartate carbamoyltransferase regulatory subunit, C-terminal domain"/>
    <property type="match status" value="1"/>
</dbReference>
<feature type="domain" description="Aspartate carbamoyltransferase regulatory subunit C-terminal" evidence="5">
    <location>
        <begin position="95"/>
        <end position="137"/>
    </location>
</feature>
<dbReference type="InterPro" id="IPR020545">
    <property type="entry name" value="Asp_carbamoyltransf_reg_N"/>
</dbReference>
<dbReference type="GO" id="GO:0006221">
    <property type="term" value="P:pyrimidine nucleotide biosynthetic process"/>
    <property type="evidence" value="ECO:0007669"/>
    <property type="project" value="UniProtKB-KW"/>
</dbReference>
<feature type="domain" description="Aspartate carbamoyltransferase regulatory subunit N-terminal" evidence="4">
    <location>
        <begin position="3"/>
        <end position="88"/>
    </location>
</feature>
<reference evidence="6 7" key="1">
    <citation type="submission" date="2016-11" db="EMBL/GenBank/DDBJ databases">
        <authorList>
            <person name="Jaros S."/>
            <person name="Januszkiewicz K."/>
            <person name="Wedrychowicz H."/>
        </authorList>
    </citation>
    <scope>NUCLEOTIDE SEQUENCE [LARGE SCALE GENOMIC DNA]</scope>
    <source>
        <strain evidence="6 7">DSM 19022</strain>
    </source>
</reference>
<name>A0A1M6DQ05_9FIRM</name>
<dbReference type="OrthoDB" id="5599321at2"/>
<evidence type="ECO:0000256" key="1">
    <source>
        <dbReference type="ARBA" id="ARBA00022723"/>
    </source>
</evidence>
<dbReference type="InterPro" id="IPR020542">
    <property type="entry name" value="Asp_carbamoyltrfase_reg_C"/>
</dbReference>
<protein>
    <submittedName>
        <fullName evidence="6">Aspartate carbamoyltransferase regulatory subunit</fullName>
    </submittedName>
</protein>
<dbReference type="STRING" id="1122184.SAMN02745176_01215"/>
<dbReference type="SUPFAM" id="SSF54893">
    <property type="entry name" value="Aspartate carbamoyltransferase, Regulatory-chain, N-terminal domain"/>
    <property type="match status" value="1"/>
</dbReference>
<accession>A0A1M6DQ05</accession>